<protein>
    <recommendedName>
        <fullName evidence="5">MYND-type domain-containing protein</fullName>
    </recommendedName>
</protein>
<dbReference type="Proteomes" id="UP000053477">
    <property type="component" value="Unassembled WGS sequence"/>
</dbReference>
<dbReference type="EMBL" id="KQ086384">
    <property type="protein sequence ID" value="KLO05003.1"/>
    <property type="molecule type" value="Genomic_DNA"/>
</dbReference>
<dbReference type="SUPFAM" id="SSF144232">
    <property type="entry name" value="HIT/MYND zinc finger-like"/>
    <property type="match status" value="1"/>
</dbReference>
<dbReference type="Gene3D" id="6.10.140.2220">
    <property type="match status" value="1"/>
</dbReference>
<keyword evidence="2 4" id="KW-0863">Zinc-finger</keyword>
<keyword evidence="7" id="KW-1185">Reference proteome</keyword>
<dbReference type="OrthoDB" id="4851849at2759"/>
<evidence type="ECO:0000313" key="7">
    <source>
        <dbReference type="Proteomes" id="UP000053477"/>
    </source>
</evidence>
<dbReference type="STRING" id="27342.A0A0H2R6C2"/>
<evidence type="ECO:0000259" key="5">
    <source>
        <dbReference type="PROSITE" id="PS50865"/>
    </source>
</evidence>
<evidence type="ECO:0000256" key="1">
    <source>
        <dbReference type="ARBA" id="ARBA00022723"/>
    </source>
</evidence>
<dbReference type="InParanoid" id="A0A0H2R6C2"/>
<dbReference type="InterPro" id="IPR002893">
    <property type="entry name" value="Znf_MYND"/>
</dbReference>
<dbReference type="GO" id="GO:0008270">
    <property type="term" value="F:zinc ion binding"/>
    <property type="evidence" value="ECO:0007669"/>
    <property type="project" value="UniProtKB-KW"/>
</dbReference>
<evidence type="ECO:0000256" key="4">
    <source>
        <dbReference type="PROSITE-ProRule" id="PRU00134"/>
    </source>
</evidence>
<keyword evidence="3" id="KW-0862">Zinc</keyword>
<evidence type="ECO:0000256" key="3">
    <source>
        <dbReference type="ARBA" id="ARBA00022833"/>
    </source>
</evidence>
<reference evidence="6 7" key="1">
    <citation type="submission" date="2015-04" db="EMBL/GenBank/DDBJ databases">
        <title>Complete genome sequence of Schizopora paradoxa KUC8140, a cosmopolitan wood degrader in East Asia.</title>
        <authorList>
            <consortium name="DOE Joint Genome Institute"/>
            <person name="Min B."/>
            <person name="Park H."/>
            <person name="Jang Y."/>
            <person name="Kim J.-J."/>
            <person name="Kim K.H."/>
            <person name="Pangilinan J."/>
            <person name="Lipzen A."/>
            <person name="Riley R."/>
            <person name="Grigoriev I.V."/>
            <person name="Spatafora J.W."/>
            <person name="Choi I.-G."/>
        </authorList>
    </citation>
    <scope>NUCLEOTIDE SEQUENCE [LARGE SCALE GENOMIC DNA]</scope>
    <source>
        <strain evidence="6 7">KUC8140</strain>
    </source>
</reference>
<keyword evidence="1" id="KW-0479">Metal-binding</keyword>
<dbReference type="Pfam" id="PF01753">
    <property type="entry name" value="zf-MYND"/>
    <property type="match status" value="1"/>
</dbReference>
<proteinExistence type="predicted"/>
<evidence type="ECO:0000313" key="6">
    <source>
        <dbReference type="EMBL" id="KLO05003.1"/>
    </source>
</evidence>
<gene>
    <name evidence="6" type="ORF">SCHPADRAFT_1003110</name>
</gene>
<feature type="domain" description="MYND-type" evidence="5">
    <location>
        <begin position="388"/>
        <end position="428"/>
    </location>
</feature>
<accession>A0A0H2R6C2</accession>
<name>A0A0H2R6C2_9AGAM</name>
<evidence type="ECO:0000256" key="2">
    <source>
        <dbReference type="ARBA" id="ARBA00022771"/>
    </source>
</evidence>
<dbReference type="AlphaFoldDB" id="A0A0H2R6C2"/>
<dbReference type="PROSITE" id="PS50865">
    <property type="entry name" value="ZF_MYND_2"/>
    <property type="match status" value="1"/>
</dbReference>
<sequence>MTPSGIANLIKNSKLNLSAFMELTAKFDEIPGKNLMEYVEVCQYHLRKPVEEAIPVRGYEVPILLIVTSLVGVSRIDSDTIRIENALRRLVEDCLPDIIKWGKAITNSNPVLDIYKIFCDAMGTIFNLILIMSGSILESQDAYELAIDLWKGKDFSGVDCHTTKPLLGCVSKLPVKDLKGLLDRTGYDSAQIVKKFADRLKRSLASNPSEHPQIIIPACLLEIMADASPKTISDAVLYSELTTIMSSSLAGLVKEKDCFLFRDSVMSLLRFLNRCIQAGPDNVEKMVKSGFLYGVLESSSVYPGDKDSATFCMENLLPSLVHERALWSVFNGFHEVFTDGQSLSNLLRKSRGNFQSAWGTFQALLVEQLLLSRLFDGGYARERGACANQICNTIRDRKDLKKCAGCGFMLYCSEYCQEQSWPSHRMDCKRVEADDEREYNDVANRFSRKVATAQINRYWLDILALAKIFKVPVETLGIRVNYSRHPFKIGVFDYRPFTLNDEVNLSSLPHSNLKLSHYPMVAKEVLRRSQKGHRCIMLVVVRFDGRELPSLIYLEDETRTPSIPAPGAPLSKHHNTEVISHYADVLSFSDLRFITHHRRC</sequence>
<organism evidence="6 7">
    <name type="scientific">Schizopora paradoxa</name>
    <dbReference type="NCBI Taxonomy" id="27342"/>
    <lineage>
        <taxon>Eukaryota</taxon>
        <taxon>Fungi</taxon>
        <taxon>Dikarya</taxon>
        <taxon>Basidiomycota</taxon>
        <taxon>Agaricomycotina</taxon>
        <taxon>Agaricomycetes</taxon>
        <taxon>Hymenochaetales</taxon>
        <taxon>Schizoporaceae</taxon>
        <taxon>Schizopora</taxon>
    </lineage>
</organism>